<evidence type="ECO:0000256" key="1">
    <source>
        <dbReference type="SAM" id="Phobius"/>
    </source>
</evidence>
<sequence length="110" mass="12981">MTFYAALWSRIDRVYFEVIENFIMLFIFCCTQVFQLYFFRGKHSLFNSLYFVSRARKHNMAISICTLLQRYIPCYVNWSLSNLPSTTTLPVNQVYQPLTVGPSCKLTSHE</sequence>
<keyword evidence="1" id="KW-0812">Transmembrane</keyword>
<keyword evidence="1" id="KW-1133">Transmembrane helix</keyword>
<accession>A0A8D8WCN5</accession>
<proteinExistence type="predicted"/>
<name>A0A8D8WCN5_9HEMI</name>
<reference evidence="2" key="1">
    <citation type="submission" date="2021-05" db="EMBL/GenBank/DDBJ databases">
        <authorList>
            <person name="Alioto T."/>
            <person name="Alioto T."/>
            <person name="Gomez Garrido J."/>
        </authorList>
    </citation>
    <scope>NUCLEOTIDE SEQUENCE</scope>
</reference>
<evidence type="ECO:0000313" key="2">
    <source>
        <dbReference type="EMBL" id="CAG6653240.1"/>
    </source>
</evidence>
<dbReference type="AlphaFoldDB" id="A0A8D8WCN5"/>
<protein>
    <submittedName>
        <fullName evidence="2">Uncharacterized protein</fullName>
    </submittedName>
</protein>
<feature type="transmembrane region" description="Helical" evidence="1">
    <location>
        <begin position="22"/>
        <end position="39"/>
    </location>
</feature>
<organism evidence="2">
    <name type="scientific">Cacopsylla melanoneura</name>
    <dbReference type="NCBI Taxonomy" id="428564"/>
    <lineage>
        <taxon>Eukaryota</taxon>
        <taxon>Metazoa</taxon>
        <taxon>Ecdysozoa</taxon>
        <taxon>Arthropoda</taxon>
        <taxon>Hexapoda</taxon>
        <taxon>Insecta</taxon>
        <taxon>Pterygota</taxon>
        <taxon>Neoptera</taxon>
        <taxon>Paraneoptera</taxon>
        <taxon>Hemiptera</taxon>
        <taxon>Sternorrhyncha</taxon>
        <taxon>Psylloidea</taxon>
        <taxon>Psyllidae</taxon>
        <taxon>Psyllinae</taxon>
        <taxon>Cacopsylla</taxon>
    </lineage>
</organism>
<keyword evidence="1" id="KW-0472">Membrane</keyword>
<dbReference type="EMBL" id="HBUF01172686">
    <property type="protein sequence ID" value="CAG6653240.1"/>
    <property type="molecule type" value="Transcribed_RNA"/>
</dbReference>